<name>A0AB33K3Q3_9ACTN</name>
<evidence type="ECO:0000313" key="2">
    <source>
        <dbReference type="EMBL" id="BFP46518.1"/>
    </source>
</evidence>
<dbReference type="EMBL" id="AP035881">
    <property type="protein sequence ID" value="BFP46518.1"/>
    <property type="molecule type" value="Genomic_DNA"/>
</dbReference>
<dbReference type="AlphaFoldDB" id="A0AB33K3Q3"/>
<feature type="region of interest" description="Disordered" evidence="1">
    <location>
        <begin position="1"/>
        <end position="60"/>
    </location>
</feature>
<reference evidence="2" key="1">
    <citation type="submission" date="2024-07" db="EMBL/GenBank/DDBJ databases">
        <title>Complete genome sequences of cellulolytic bacteria, Kitasatospora sp. CMC57 and Streptomyces sp. CMC78, isolated from Japanese agricultural soil.</title>
        <authorList>
            <person name="Hashimoto T."/>
            <person name="Ito M."/>
            <person name="Iwamoto M."/>
            <person name="Fukahori D."/>
            <person name="Shoda T."/>
            <person name="Sakoda M."/>
            <person name="Morohoshi T."/>
            <person name="Mitsuboshi M."/>
            <person name="Nishizawa T."/>
        </authorList>
    </citation>
    <scope>NUCLEOTIDE SEQUENCE</scope>
    <source>
        <strain evidence="2">CMC57</strain>
    </source>
</reference>
<accession>A0AB33K3Q3</accession>
<sequence>MLSHPGKSAALTVRLGTTSATGASTGSTGTSGAYTDSPTSTFRPDTRHHSPSAIPPTLPTRRGAVTRFAHHGSGLCRETVRPDPWPVRSRAVIWVG</sequence>
<organism evidence="2">
    <name type="scientific">Kitasatospora sp. CMC57</name>
    <dbReference type="NCBI Taxonomy" id="3231513"/>
    <lineage>
        <taxon>Bacteria</taxon>
        <taxon>Bacillati</taxon>
        <taxon>Actinomycetota</taxon>
        <taxon>Actinomycetes</taxon>
        <taxon>Kitasatosporales</taxon>
        <taxon>Streptomycetaceae</taxon>
        <taxon>Kitasatospora</taxon>
    </lineage>
</organism>
<protein>
    <submittedName>
        <fullName evidence="2">Uncharacterized protein</fullName>
    </submittedName>
</protein>
<gene>
    <name evidence="2" type="ORF">KCMC57_28860</name>
</gene>
<evidence type="ECO:0000256" key="1">
    <source>
        <dbReference type="SAM" id="MobiDB-lite"/>
    </source>
</evidence>
<feature type="compositionally biased region" description="Polar residues" evidence="1">
    <location>
        <begin position="34"/>
        <end position="43"/>
    </location>
</feature>
<proteinExistence type="predicted"/>
<feature type="compositionally biased region" description="Low complexity" evidence="1">
    <location>
        <begin position="16"/>
        <end position="33"/>
    </location>
</feature>